<evidence type="ECO:0000256" key="11">
    <source>
        <dbReference type="ARBA" id="ARBA00023163"/>
    </source>
</evidence>
<dbReference type="Proteomes" id="UP000799428">
    <property type="component" value="Unassembled WGS sequence"/>
</dbReference>
<evidence type="ECO:0000256" key="14">
    <source>
        <dbReference type="SAM" id="MobiDB-lite"/>
    </source>
</evidence>
<proteinExistence type="inferred from homology"/>
<organism evidence="15 16">
    <name type="scientific">Pleomassaria siparia CBS 279.74</name>
    <dbReference type="NCBI Taxonomy" id="1314801"/>
    <lineage>
        <taxon>Eukaryota</taxon>
        <taxon>Fungi</taxon>
        <taxon>Dikarya</taxon>
        <taxon>Ascomycota</taxon>
        <taxon>Pezizomycotina</taxon>
        <taxon>Dothideomycetes</taxon>
        <taxon>Pleosporomycetidae</taxon>
        <taxon>Pleosporales</taxon>
        <taxon>Pleomassariaceae</taxon>
        <taxon>Pleomassaria</taxon>
    </lineage>
</organism>
<evidence type="ECO:0000256" key="8">
    <source>
        <dbReference type="ARBA" id="ARBA00022895"/>
    </source>
</evidence>
<evidence type="ECO:0000256" key="13">
    <source>
        <dbReference type="ARBA" id="ARBA00025393"/>
    </source>
</evidence>
<evidence type="ECO:0000256" key="1">
    <source>
        <dbReference type="ARBA" id="ARBA00004123"/>
    </source>
</evidence>
<comment type="subunit">
    <text evidence="4">Component of the EKC/KEOPS complex composed of at least BUD32, CGI121, GON7, KAE1 and PCC1; the whole complex dimerizes.</text>
</comment>
<sequence length="101" mass="10900">MFNLTATYTSPESSSPHTISLPLPAVSSTTTTTTTTPPPTTDDRITHLAKLQTSIKSLQADLNAFLTEKMEEDKVVGLAKTGKVDDAKEEENYGEEVVEAD</sequence>
<evidence type="ECO:0000256" key="5">
    <source>
        <dbReference type="ARBA" id="ARBA00019746"/>
    </source>
</evidence>
<evidence type="ECO:0000256" key="6">
    <source>
        <dbReference type="ARBA" id="ARBA00022454"/>
    </source>
</evidence>
<comment type="function">
    <text evidence="13">Component of the EKC/KEOPS complex that is required for the formation of a threonylcarbamoyl group on adenosine at position 37 (t(6)A37) in tRNAs that read codons beginning with adenine. The complex is probably involved in the transfer of the threonylcarbamoyl moiety of threonylcarbamoyl-AMP (TC-AMP) to the N6 group of A37. GON7 likely plays a supporting role to the catalytic subunit KAE1 in the complex. The EKC/KEOPS complex also promotes both telomere uncapping and telomere elongation. The complex is required for efficient recruitment of transcriptional coactivators.</text>
</comment>
<dbReference type="Pfam" id="PF08738">
    <property type="entry name" value="Gon7"/>
    <property type="match status" value="1"/>
</dbReference>
<keyword evidence="10" id="KW-0010">Activator</keyword>
<keyword evidence="9" id="KW-0805">Transcription regulation</keyword>
<keyword evidence="6" id="KW-0158">Chromosome</keyword>
<protein>
    <recommendedName>
        <fullName evidence="5">EKC/KEOPS complex subunit GON7</fullName>
    </recommendedName>
</protein>
<comment type="subcellular location">
    <subcellularLocation>
        <location evidence="2">Chromosome</location>
        <location evidence="2">Telomere</location>
    </subcellularLocation>
    <subcellularLocation>
        <location evidence="1">Nucleus</location>
    </subcellularLocation>
</comment>
<keyword evidence="16" id="KW-1185">Reference proteome</keyword>
<keyword evidence="11" id="KW-0804">Transcription</keyword>
<evidence type="ECO:0000256" key="9">
    <source>
        <dbReference type="ARBA" id="ARBA00023015"/>
    </source>
</evidence>
<name>A0A6G1K6K7_9PLEO</name>
<feature type="compositionally biased region" description="Polar residues" evidence="14">
    <location>
        <begin position="1"/>
        <end position="18"/>
    </location>
</feature>
<keyword evidence="8" id="KW-0779">Telomere</keyword>
<dbReference type="GO" id="GO:0008033">
    <property type="term" value="P:tRNA processing"/>
    <property type="evidence" value="ECO:0007669"/>
    <property type="project" value="UniProtKB-KW"/>
</dbReference>
<accession>A0A6G1K6K7</accession>
<comment type="similarity">
    <text evidence="3">Belongs to the GON7 family.</text>
</comment>
<dbReference type="EMBL" id="MU005772">
    <property type="protein sequence ID" value="KAF2708519.1"/>
    <property type="molecule type" value="Genomic_DNA"/>
</dbReference>
<reference evidence="15" key="1">
    <citation type="journal article" date="2020" name="Stud. Mycol.">
        <title>101 Dothideomycetes genomes: a test case for predicting lifestyles and emergence of pathogens.</title>
        <authorList>
            <person name="Haridas S."/>
            <person name="Albert R."/>
            <person name="Binder M."/>
            <person name="Bloem J."/>
            <person name="Labutti K."/>
            <person name="Salamov A."/>
            <person name="Andreopoulos B."/>
            <person name="Baker S."/>
            <person name="Barry K."/>
            <person name="Bills G."/>
            <person name="Bluhm B."/>
            <person name="Cannon C."/>
            <person name="Castanera R."/>
            <person name="Culley D."/>
            <person name="Daum C."/>
            <person name="Ezra D."/>
            <person name="Gonzalez J."/>
            <person name="Henrissat B."/>
            <person name="Kuo A."/>
            <person name="Liang C."/>
            <person name="Lipzen A."/>
            <person name="Lutzoni F."/>
            <person name="Magnuson J."/>
            <person name="Mondo S."/>
            <person name="Nolan M."/>
            <person name="Ohm R."/>
            <person name="Pangilinan J."/>
            <person name="Park H.-J."/>
            <person name="Ramirez L."/>
            <person name="Alfaro M."/>
            <person name="Sun H."/>
            <person name="Tritt A."/>
            <person name="Yoshinaga Y."/>
            <person name="Zwiers L.-H."/>
            <person name="Turgeon B."/>
            <person name="Goodwin S."/>
            <person name="Spatafora J."/>
            <person name="Crous P."/>
            <person name="Grigoriev I."/>
        </authorList>
    </citation>
    <scope>NUCLEOTIDE SEQUENCE</scope>
    <source>
        <strain evidence="15">CBS 279.74</strain>
    </source>
</reference>
<evidence type="ECO:0000256" key="10">
    <source>
        <dbReference type="ARBA" id="ARBA00023159"/>
    </source>
</evidence>
<evidence type="ECO:0000256" key="3">
    <source>
        <dbReference type="ARBA" id="ARBA00008529"/>
    </source>
</evidence>
<dbReference type="InterPro" id="IPR014849">
    <property type="entry name" value="EKC/KEOPS_Gon7"/>
</dbReference>
<gene>
    <name evidence="15" type="ORF">K504DRAFT_381361</name>
</gene>
<evidence type="ECO:0000256" key="2">
    <source>
        <dbReference type="ARBA" id="ARBA00004574"/>
    </source>
</evidence>
<dbReference type="GO" id="GO:0005634">
    <property type="term" value="C:nucleus"/>
    <property type="evidence" value="ECO:0007669"/>
    <property type="project" value="UniProtKB-SubCell"/>
</dbReference>
<keyword evidence="7" id="KW-0819">tRNA processing</keyword>
<evidence type="ECO:0000313" key="15">
    <source>
        <dbReference type="EMBL" id="KAF2708519.1"/>
    </source>
</evidence>
<feature type="region of interest" description="Disordered" evidence="14">
    <location>
        <begin position="1"/>
        <end position="43"/>
    </location>
</feature>
<evidence type="ECO:0000256" key="7">
    <source>
        <dbReference type="ARBA" id="ARBA00022694"/>
    </source>
</evidence>
<dbReference type="AlphaFoldDB" id="A0A6G1K6K7"/>
<evidence type="ECO:0000256" key="12">
    <source>
        <dbReference type="ARBA" id="ARBA00023242"/>
    </source>
</evidence>
<dbReference type="GO" id="GO:0000781">
    <property type="term" value="C:chromosome, telomeric region"/>
    <property type="evidence" value="ECO:0007669"/>
    <property type="project" value="UniProtKB-SubCell"/>
</dbReference>
<dbReference type="OrthoDB" id="2288868at2759"/>
<keyword evidence="12" id="KW-0539">Nucleus</keyword>
<evidence type="ECO:0000256" key="4">
    <source>
        <dbReference type="ARBA" id="ARBA00011534"/>
    </source>
</evidence>
<evidence type="ECO:0000313" key="16">
    <source>
        <dbReference type="Proteomes" id="UP000799428"/>
    </source>
</evidence>